<keyword evidence="5 6" id="KW-0472">Membrane</keyword>
<dbReference type="Pfam" id="PF09335">
    <property type="entry name" value="VTT_dom"/>
    <property type="match status" value="1"/>
</dbReference>
<accession>A0ABM6LYL3</accession>
<dbReference type="EMBL" id="CP022132">
    <property type="protein sequence ID" value="ASG67725.1"/>
    <property type="molecule type" value="Genomic_DNA"/>
</dbReference>
<comment type="subcellular location">
    <subcellularLocation>
        <location evidence="1 6">Cell membrane</location>
        <topology evidence="1 6">Multi-pass membrane protein</topology>
    </subcellularLocation>
</comment>
<feature type="transmembrane region" description="Helical" evidence="6">
    <location>
        <begin position="203"/>
        <end position="224"/>
    </location>
</feature>
<sequence length="232" mass="25382">MGKFKRYIPILLLILGLVIFVSLGGQKYLSLAAVKQHYQDLVNWTHSYFWLSSLVFIIIYIIVVAFSIPGATIMTLLGGFLFGLLPGFIWVILGATIGACLLFLAVKTAFGETLKAKAKGNIEKLRKGFKDNAFSYLLTLRLIPLFPFFAINIACGAIGISLSTFFWATLLGIIPGSLIYTWVGTGLGFVLSQGKDLDMGIIFAPQFILPIIALAILSLVPVIYKKIKGARV</sequence>
<feature type="transmembrane region" description="Helical" evidence="6">
    <location>
        <begin position="133"/>
        <end position="158"/>
    </location>
</feature>
<evidence type="ECO:0000313" key="8">
    <source>
        <dbReference type="EMBL" id="ASG67725.1"/>
    </source>
</evidence>
<dbReference type="InterPro" id="IPR015414">
    <property type="entry name" value="TMEM64"/>
</dbReference>
<dbReference type="RefSeq" id="WP_088772249.1">
    <property type="nucleotide sequence ID" value="NZ_CP022132.1"/>
</dbReference>
<dbReference type="Proteomes" id="UP000249910">
    <property type="component" value="Chromosome"/>
</dbReference>
<evidence type="ECO:0000256" key="5">
    <source>
        <dbReference type="ARBA" id="ARBA00023136"/>
    </source>
</evidence>
<protein>
    <recommendedName>
        <fullName evidence="6">TVP38/TMEM64 family membrane protein</fullName>
    </recommendedName>
</protein>
<keyword evidence="4 6" id="KW-1133">Transmembrane helix</keyword>
<feature type="transmembrane region" description="Helical" evidence="6">
    <location>
        <begin position="165"/>
        <end position="183"/>
    </location>
</feature>
<keyword evidence="9" id="KW-1185">Reference proteome</keyword>
<name>A0ABM6LYL3_9GAMM</name>
<keyword evidence="3 6" id="KW-0812">Transmembrane</keyword>
<feature type="transmembrane region" description="Helical" evidence="6">
    <location>
        <begin position="48"/>
        <end position="68"/>
    </location>
</feature>
<organism evidence="8 9">
    <name type="scientific">Francisella halioticida</name>
    <dbReference type="NCBI Taxonomy" id="549298"/>
    <lineage>
        <taxon>Bacteria</taxon>
        <taxon>Pseudomonadati</taxon>
        <taxon>Pseudomonadota</taxon>
        <taxon>Gammaproteobacteria</taxon>
        <taxon>Thiotrichales</taxon>
        <taxon>Francisellaceae</taxon>
        <taxon>Francisella</taxon>
    </lineage>
</organism>
<gene>
    <name evidence="8" type="ORF">CDV26_04340</name>
</gene>
<proteinExistence type="inferred from homology"/>
<evidence type="ECO:0000313" key="9">
    <source>
        <dbReference type="Proteomes" id="UP000249910"/>
    </source>
</evidence>
<reference evidence="8 9" key="1">
    <citation type="submission" date="2017-06" db="EMBL/GenBank/DDBJ databases">
        <title>Complete genome of Francisella halioticida.</title>
        <authorList>
            <person name="Sjodin A."/>
        </authorList>
    </citation>
    <scope>NUCLEOTIDE SEQUENCE [LARGE SCALE GENOMIC DNA]</scope>
    <source>
        <strain evidence="8 9">DSM 23729</strain>
    </source>
</reference>
<feature type="transmembrane region" description="Helical" evidence="6">
    <location>
        <begin position="80"/>
        <end position="106"/>
    </location>
</feature>
<evidence type="ECO:0000259" key="7">
    <source>
        <dbReference type="Pfam" id="PF09335"/>
    </source>
</evidence>
<dbReference type="PANTHER" id="PTHR12677">
    <property type="entry name" value="GOLGI APPARATUS MEMBRANE PROTEIN TVP38-RELATED"/>
    <property type="match status" value="1"/>
</dbReference>
<evidence type="ECO:0000256" key="1">
    <source>
        <dbReference type="ARBA" id="ARBA00004651"/>
    </source>
</evidence>
<keyword evidence="2 6" id="KW-1003">Cell membrane</keyword>
<evidence type="ECO:0000256" key="4">
    <source>
        <dbReference type="ARBA" id="ARBA00022989"/>
    </source>
</evidence>
<evidence type="ECO:0000256" key="6">
    <source>
        <dbReference type="RuleBase" id="RU366058"/>
    </source>
</evidence>
<evidence type="ECO:0000256" key="2">
    <source>
        <dbReference type="ARBA" id="ARBA00022475"/>
    </source>
</evidence>
<comment type="similarity">
    <text evidence="6">Belongs to the TVP38/TMEM64 family.</text>
</comment>
<evidence type="ECO:0000256" key="3">
    <source>
        <dbReference type="ARBA" id="ARBA00022692"/>
    </source>
</evidence>
<feature type="domain" description="VTT" evidence="7">
    <location>
        <begin position="71"/>
        <end position="184"/>
    </location>
</feature>
<dbReference type="InterPro" id="IPR032816">
    <property type="entry name" value="VTT_dom"/>
</dbReference>
<dbReference type="PANTHER" id="PTHR12677:SF59">
    <property type="entry name" value="GOLGI APPARATUS MEMBRANE PROTEIN TVP38-RELATED"/>
    <property type="match status" value="1"/>
</dbReference>